<keyword evidence="8" id="KW-1185">Reference proteome</keyword>
<feature type="signal peptide" evidence="6">
    <location>
        <begin position="1"/>
        <end position="19"/>
    </location>
</feature>
<accession>A0ABT3NW41</accession>
<dbReference type="SUPFAM" id="SSF53850">
    <property type="entry name" value="Periplasmic binding protein-like II"/>
    <property type="match status" value="1"/>
</dbReference>
<dbReference type="Gene3D" id="3.40.190.10">
    <property type="entry name" value="Periplasmic binding protein-like II"/>
    <property type="match status" value="2"/>
</dbReference>
<keyword evidence="4 5" id="KW-0574">Periplasm</keyword>
<keyword evidence="3 6" id="KW-0732">Signal</keyword>
<evidence type="ECO:0000256" key="4">
    <source>
        <dbReference type="ARBA" id="ARBA00022764"/>
    </source>
</evidence>
<protein>
    <recommendedName>
        <fullName evidence="5">Putrescine-binding periplasmic protein</fullName>
    </recommendedName>
</protein>
<sequence>MRRHFLALILILAALPARAQPVLNVYNWADYIDPAAVERFTRETGIRVRYDVYDTLETLEGKLSTGRSGYDIVVPTSEPSFKRLLRAGALRPLDMARIPHARGLDPVLMRRVAEVDPGNRHGVIYLWGTVGLGLNPERIRSLWPEAPLESLDLLLNPDNIRRIARCGVAVMDSAVDVLPSVLRHLGRHPDSTDPADLEAAQRALLAIRPHLRSIPSPPALIEALANGEICAAFTYSGDVIQAAARAREAQRPFSVQYVAPREGAQLWFDMLAIPADAPNPDAAHAFIDFLLRPDVMAGITRQVRFANAVPESRPLLPEAVRDDPSVFPPPEVIERSFIAGTPAQAGERARARLWARFRAGR</sequence>
<dbReference type="Proteomes" id="UP001526430">
    <property type="component" value="Unassembled WGS sequence"/>
</dbReference>
<comment type="subcellular location">
    <subcellularLocation>
        <location evidence="1 5">Periplasm</location>
    </subcellularLocation>
</comment>
<comment type="caution">
    <text evidence="7">The sequence shown here is derived from an EMBL/GenBank/DDBJ whole genome shotgun (WGS) entry which is preliminary data.</text>
</comment>
<organism evidence="7 8">
    <name type="scientific">Sabulicella glaciei</name>
    <dbReference type="NCBI Taxonomy" id="2984948"/>
    <lineage>
        <taxon>Bacteria</taxon>
        <taxon>Pseudomonadati</taxon>
        <taxon>Pseudomonadota</taxon>
        <taxon>Alphaproteobacteria</taxon>
        <taxon>Acetobacterales</taxon>
        <taxon>Acetobacteraceae</taxon>
        <taxon>Sabulicella</taxon>
    </lineage>
</organism>
<dbReference type="InterPro" id="IPR001188">
    <property type="entry name" value="Sperm_putr-bd"/>
</dbReference>
<dbReference type="PANTHER" id="PTHR30222">
    <property type="entry name" value="SPERMIDINE/PUTRESCINE-BINDING PERIPLASMIC PROTEIN"/>
    <property type="match status" value="1"/>
</dbReference>
<gene>
    <name evidence="7" type="ORF">OF850_11930</name>
</gene>
<evidence type="ECO:0000256" key="3">
    <source>
        <dbReference type="ARBA" id="ARBA00022729"/>
    </source>
</evidence>
<evidence type="ECO:0000256" key="2">
    <source>
        <dbReference type="ARBA" id="ARBA00022448"/>
    </source>
</evidence>
<dbReference type="PANTHER" id="PTHR30222:SF12">
    <property type="entry name" value="NORSPERMIDINE SENSOR"/>
    <property type="match status" value="1"/>
</dbReference>
<evidence type="ECO:0000256" key="5">
    <source>
        <dbReference type="PIRNR" id="PIRNR019574"/>
    </source>
</evidence>
<evidence type="ECO:0000256" key="1">
    <source>
        <dbReference type="ARBA" id="ARBA00004418"/>
    </source>
</evidence>
<evidence type="ECO:0000256" key="6">
    <source>
        <dbReference type="SAM" id="SignalP"/>
    </source>
</evidence>
<name>A0ABT3NW41_9PROT</name>
<keyword evidence="2 5" id="KW-0813">Transport</keyword>
<dbReference type="InterPro" id="IPR006059">
    <property type="entry name" value="SBP"/>
</dbReference>
<comment type="function">
    <text evidence="5">Required for the activity of the bacterial periplasmic transport system of putrescine.</text>
</comment>
<dbReference type="EMBL" id="JAPFQI010000008">
    <property type="protein sequence ID" value="MCW8086341.1"/>
    <property type="molecule type" value="Genomic_DNA"/>
</dbReference>
<proteinExistence type="inferred from homology"/>
<dbReference type="RefSeq" id="WP_301590358.1">
    <property type="nucleotide sequence ID" value="NZ_JAPFQI010000008.1"/>
</dbReference>
<comment type="similarity">
    <text evidence="5">Belongs to the bacterial solute-binding protein PotD/PotF family.</text>
</comment>
<evidence type="ECO:0000313" key="8">
    <source>
        <dbReference type="Proteomes" id="UP001526430"/>
    </source>
</evidence>
<dbReference type="Pfam" id="PF13416">
    <property type="entry name" value="SBP_bac_8"/>
    <property type="match status" value="1"/>
</dbReference>
<dbReference type="PRINTS" id="PR00909">
    <property type="entry name" value="SPERMDNBNDNG"/>
</dbReference>
<reference evidence="7 8" key="1">
    <citation type="submission" date="2022-10" db="EMBL/GenBank/DDBJ databases">
        <title>Roseococcus glaciei nov., sp. nov., isolated from glacier.</title>
        <authorList>
            <person name="Liu Q."/>
            <person name="Xin Y.-H."/>
        </authorList>
    </citation>
    <scope>NUCLEOTIDE SEQUENCE [LARGE SCALE GENOMIC DNA]</scope>
    <source>
        <strain evidence="7 8">MDT2-1-1</strain>
    </source>
</reference>
<evidence type="ECO:0000313" key="7">
    <source>
        <dbReference type="EMBL" id="MCW8086341.1"/>
    </source>
</evidence>
<feature type="chain" id="PRO_5045209457" description="Putrescine-binding periplasmic protein" evidence="6">
    <location>
        <begin position="20"/>
        <end position="361"/>
    </location>
</feature>
<dbReference type="PIRSF" id="PIRSF019574">
    <property type="entry name" value="Periplasmic_polyamine_BP"/>
    <property type="match status" value="1"/>
</dbReference>